<organism evidence="4 5">
    <name type="scientific">Pelagibius litoralis</name>
    <dbReference type="NCBI Taxonomy" id="374515"/>
    <lineage>
        <taxon>Bacteria</taxon>
        <taxon>Pseudomonadati</taxon>
        <taxon>Pseudomonadota</taxon>
        <taxon>Alphaproteobacteria</taxon>
        <taxon>Rhodospirillales</taxon>
        <taxon>Rhodovibrionaceae</taxon>
        <taxon>Pelagibius</taxon>
    </lineage>
</organism>
<dbReference type="Proteomes" id="UP000761264">
    <property type="component" value="Unassembled WGS sequence"/>
</dbReference>
<feature type="transmembrane region" description="Helical" evidence="3">
    <location>
        <begin position="86"/>
        <end position="104"/>
    </location>
</feature>
<dbReference type="GO" id="GO:0005886">
    <property type="term" value="C:plasma membrane"/>
    <property type="evidence" value="ECO:0007669"/>
    <property type="project" value="TreeGrafter"/>
</dbReference>
<feature type="transmembrane region" description="Helical" evidence="3">
    <location>
        <begin position="110"/>
        <end position="130"/>
    </location>
</feature>
<protein>
    <submittedName>
        <fullName evidence="4">MFS transporter</fullName>
    </submittedName>
</protein>
<evidence type="ECO:0000313" key="5">
    <source>
        <dbReference type="Proteomes" id="UP000761264"/>
    </source>
</evidence>
<keyword evidence="5" id="KW-1185">Reference proteome</keyword>
<feature type="transmembrane region" description="Helical" evidence="3">
    <location>
        <begin position="316"/>
        <end position="335"/>
    </location>
</feature>
<dbReference type="Gene3D" id="1.20.1250.20">
    <property type="entry name" value="MFS general substrate transporter like domains"/>
    <property type="match status" value="2"/>
</dbReference>
<keyword evidence="3" id="KW-0472">Membrane</keyword>
<reference evidence="4" key="1">
    <citation type="submission" date="2020-03" db="EMBL/GenBank/DDBJ databases">
        <title>Genome of Pelagibius litoralis DSM 21314T.</title>
        <authorList>
            <person name="Wang G."/>
        </authorList>
    </citation>
    <scope>NUCLEOTIDE SEQUENCE</scope>
    <source>
        <strain evidence="4">DSM 21314</strain>
    </source>
</reference>
<evidence type="ECO:0000256" key="1">
    <source>
        <dbReference type="ARBA" id="ARBA00009617"/>
    </source>
</evidence>
<dbReference type="InterPro" id="IPR036259">
    <property type="entry name" value="MFS_trans_sf"/>
</dbReference>
<feature type="transmembrane region" description="Helical" evidence="3">
    <location>
        <begin position="263"/>
        <end position="281"/>
    </location>
</feature>
<dbReference type="SUPFAM" id="SSF103473">
    <property type="entry name" value="MFS general substrate transporter"/>
    <property type="match status" value="1"/>
</dbReference>
<dbReference type="GO" id="GO:0008643">
    <property type="term" value="P:carbohydrate transport"/>
    <property type="evidence" value="ECO:0007669"/>
    <property type="project" value="InterPro"/>
</dbReference>
<dbReference type="AlphaFoldDB" id="A0A967F330"/>
<dbReference type="GO" id="GO:0015293">
    <property type="term" value="F:symporter activity"/>
    <property type="evidence" value="ECO:0007669"/>
    <property type="project" value="InterPro"/>
</dbReference>
<evidence type="ECO:0000256" key="3">
    <source>
        <dbReference type="SAM" id="Phobius"/>
    </source>
</evidence>
<evidence type="ECO:0000313" key="4">
    <source>
        <dbReference type="EMBL" id="NIA72113.1"/>
    </source>
</evidence>
<accession>A0A967F330</accession>
<dbReference type="EMBL" id="JAAQPH010000033">
    <property type="protein sequence ID" value="NIA72113.1"/>
    <property type="molecule type" value="Genomic_DNA"/>
</dbReference>
<feature type="compositionally biased region" description="Low complexity" evidence="2">
    <location>
        <begin position="453"/>
        <end position="468"/>
    </location>
</feature>
<feature type="transmembrane region" description="Helical" evidence="3">
    <location>
        <begin position="397"/>
        <end position="422"/>
    </location>
</feature>
<dbReference type="Pfam" id="PF13347">
    <property type="entry name" value="MFS_2"/>
    <property type="match status" value="1"/>
</dbReference>
<sequence length="468" mass="50787">MPDTNAKGAGLSRPLLLAYGLPGLPLAAIGVPLYVYLPAFYAEELGLGLASVGGALLIARIWDLFTDPLMGRLSDALRTPWGRRRPWMLLGVPILLISAWFLFLPAQAPGFIYLTAWTMALYLGSTMILLPYSAWGAELSQNYNERSRIAAWREGFVVVGTVIAAALPSLVGDDRSLTLEWLFIGILVALPLCVAATCLSVNEPAIAQKTTLPWRRSVAILLRNGPFLRLVSAYFLNGIAIGLPSTLFLLYVKFGLEAESWTGPLLLTYFVCGIAALPLWLRLASRIGKHRAWCLAMLLACGVFIWVPLLGPGDTWAFLVVCILSGFALGADLALPPAIQADVIDLDSLHSRRQRAGVYFGLWGIATKLALALAVGLSFPLLDLAGFTPAAEQPGAVWALALLYGLAPVVFKLAAILLVWNFPITAQRQHRIRALINRRESRRSTTPEADDGSSPLLRSDPSSLHSRL</sequence>
<proteinExistence type="inferred from homology"/>
<evidence type="ECO:0000256" key="2">
    <source>
        <dbReference type="SAM" id="MobiDB-lite"/>
    </source>
</evidence>
<dbReference type="PANTHER" id="PTHR11328:SF24">
    <property type="entry name" value="MAJOR FACILITATOR SUPERFAMILY (MFS) PROFILE DOMAIN-CONTAINING PROTEIN"/>
    <property type="match status" value="1"/>
</dbReference>
<keyword evidence="3" id="KW-1133">Transmembrane helix</keyword>
<gene>
    <name evidence="4" type="ORF">HBA54_26335</name>
</gene>
<dbReference type="InterPro" id="IPR039672">
    <property type="entry name" value="MFS_2"/>
</dbReference>
<name>A0A967F330_9PROT</name>
<feature type="transmembrane region" description="Helical" evidence="3">
    <location>
        <begin position="227"/>
        <end position="251"/>
    </location>
</feature>
<feature type="transmembrane region" description="Helical" evidence="3">
    <location>
        <begin position="293"/>
        <end position="310"/>
    </location>
</feature>
<feature type="transmembrane region" description="Helical" evidence="3">
    <location>
        <begin position="356"/>
        <end position="377"/>
    </location>
</feature>
<comment type="similarity">
    <text evidence="1">Belongs to the sodium:galactoside symporter (TC 2.A.2) family.</text>
</comment>
<dbReference type="RefSeq" id="WP_167230887.1">
    <property type="nucleotide sequence ID" value="NZ_JAAQPH010000033.1"/>
</dbReference>
<keyword evidence="3" id="KW-0812">Transmembrane</keyword>
<dbReference type="CDD" id="cd17332">
    <property type="entry name" value="MFS_MelB_like"/>
    <property type="match status" value="1"/>
</dbReference>
<dbReference type="PANTHER" id="PTHR11328">
    <property type="entry name" value="MAJOR FACILITATOR SUPERFAMILY DOMAIN-CONTAINING PROTEIN"/>
    <property type="match status" value="1"/>
</dbReference>
<feature type="transmembrane region" description="Helical" evidence="3">
    <location>
        <begin position="151"/>
        <end position="171"/>
    </location>
</feature>
<comment type="caution">
    <text evidence="4">The sequence shown here is derived from an EMBL/GenBank/DDBJ whole genome shotgun (WGS) entry which is preliminary data.</text>
</comment>
<feature type="transmembrane region" description="Helical" evidence="3">
    <location>
        <begin position="16"/>
        <end position="39"/>
    </location>
</feature>
<feature type="transmembrane region" description="Helical" evidence="3">
    <location>
        <begin position="183"/>
        <end position="206"/>
    </location>
</feature>
<feature type="region of interest" description="Disordered" evidence="2">
    <location>
        <begin position="443"/>
        <end position="468"/>
    </location>
</feature>